<keyword evidence="5 15" id="KW-0645">Protease</keyword>
<protein>
    <submittedName>
        <fullName evidence="15">Site-2 protease family protein</fullName>
    </submittedName>
</protein>
<feature type="transmembrane region" description="Helical" evidence="13">
    <location>
        <begin position="99"/>
        <end position="127"/>
    </location>
</feature>
<keyword evidence="7" id="KW-0479">Metal-binding</keyword>
<evidence type="ECO:0000313" key="16">
    <source>
        <dbReference type="Proteomes" id="UP000234857"/>
    </source>
</evidence>
<keyword evidence="8" id="KW-0378">Hydrolase</keyword>
<keyword evidence="9" id="KW-0862">Zinc</keyword>
<dbReference type="GO" id="GO:0008237">
    <property type="term" value="F:metallopeptidase activity"/>
    <property type="evidence" value="ECO:0007669"/>
    <property type="project" value="UniProtKB-KW"/>
</dbReference>
<organism evidence="15 16">
    <name type="scientific">Muiribacterium halophilum</name>
    <dbReference type="NCBI Taxonomy" id="2053465"/>
    <lineage>
        <taxon>Bacteria</taxon>
        <taxon>Candidatus Muiribacteriota</taxon>
        <taxon>Candidatus Muiribacteriia</taxon>
        <taxon>Candidatus Muiribacteriales</taxon>
        <taxon>Candidatus Muiribacteriaceae</taxon>
        <taxon>Candidatus Muiribacterium</taxon>
    </lineage>
</organism>
<feature type="transmembrane region" description="Helical" evidence="13">
    <location>
        <begin position="45"/>
        <end position="66"/>
    </location>
</feature>
<evidence type="ECO:0000256" key="9">
    <source>
        <dbReference type="ARBA" id="ARBA00022833"/>
    </source>
</evidence>
<keyword evidence="12 13" id="KW-0472">Membrane</keyword>
<dbReference type="GO" id="GO:0006508">
    <property type="term" value="P:proteolysis"/>
    <property type="evidence" value="ECO:0007669"/>
    <property type="project" value="UniProtKB-KW"/>
</dbReference>
<dbReference type="InterPro" id="IPR044537">
    <property type="entry name" value="Rip2-like"/>
</dbReference>
<accession>A0A2N5ZAV7</accession>
<dbReference type="InterPro" id="IPR052348">
    <property type="entry name" value="Metallopeptidase_M50B"/>
</dbReference>
<dbReference type="PANTHER" id="PTHR35864">
    <property type="entry name" value="ZINC METALLOPROTEASE MJ0611-RELATED"/>
    <property type="match status" value="1"/>
</dbReference>
<feature type="transmembrane region" description="Helical" evidence="13">
    <location>
        <begin position="147"/>
        <end position="170"/>
    </location>
</feature>
<evidence type="ECO:0000256" key="8">
    <source>
        <dbReference type="ARBA" id="ARBA00022801"/>
    </source>
</evidence>
<sequence length="261" mass="29410">MINSYRRFVSRLASRFGLDYKIVNIAIIIIVLLLINNMIDGRQNLTIDNLAFGLIIIFAILPAIILHEQAHGFAAKVLGDETASRLGRISLNPLNHIRIWAFALLAGVVLFDIGNIFLYIIIGINLAKPVPINPMFFDDPRKDMAKVGAAGPITNIILCTIGLFLLKFTINLNLNNEYLRTYLIYFSQLNIHLAFFNLIPIPPLDGSRIVYGLLPDNAARSYISLEKYGFFIIIILWMFNGFGFVLRLSTTFFQYLGGLIL</sequence>
<comment type="similarity">
    <text evidence="3">Belongs to the peptidase M50B family.</text>
</comment>
<comment type="subcellular location">
    <subcellularLocation>
        <location evidence="2">Cell membrane</location>
        <topology evidence="2">Multi-pass membrane protein</topology>
    </subcellularLocation>
</comment>
<keyword evidence="4" id="KW-1003">Cell membrane</keyword>
<evidence type="ECO:0000256" key="6">
    <source>
        <dbReference type="ARBA" id="ARBA00022692"/>
    </source>
</evidence>
<feature type="transmembrane region" description="Helical" evidence="13">
    <location>
        <begin position="228"/>
        <end position="246"/>
    </location>
</feature>
<reference evidence="15 16" key="1">
    <citation type="submission" date="2017-11" db="EMBL/GenBank/DDBJ databases">
        <title>Genome-resolved metagenomics identifies genetic mobility, metabolic interactions, and unexpected diversity in perchlorate-reducing communities.</title>
        <authorList>
            <person name="Barnum T.P."/>
            <person name="Figueroa I.A."/>
            <person name="Carlstrom C.I."/>
            <person name="Lucas L.N."/>
            <person name="Engelbrektson A.L."/>
            <person name="Coates J.D."/>
        </authorList>
    </citation>
    <scope>NUCLEOTIDE SEQUENCE [LARGE SCALE GENOMIC DNA]</scope>
    <source>
        <strain evidence="15">BM706</strain>
    </source>
</reference>
<dbReference type="Pfam" id="PF02163">
    <property type="entry name" value="Peptidase_M50"/>
    <property type="match status" value="1"/>
</dbReference>
<evidence type="ECO:0000256" key="3">
    <source>
        <dbReference type="ARBA" id="ARBA00007931"/>
    </source>
</evidence>
<dbReference type="PANTHER" id="PTHR35864:SF1">
    <property type="entry name" value="ZINC METALLOPROTEASE YWHC-RELATED"/>
    <property type="match status" value="1"/>
</dbReference>
<evidence type="ECO:0000256" key="4">
    <source>
        <dbReference type="ARBA" id="ARBA00022475"/>
    </source>
</evidence>
<evidence type="ECO:0000313" key="15">
    <source>
        <dbReference type="EMBL" id="PLX15813.1"/>
    </source>
</evidence>
<dbReference type="AlphaFoldDB" id="A0A2N5ZAV7"/>
<evidence type="ECO:0000256" key="2">
    <source>
        <dbReference type="ARBA" id="ARBA00004651"/>
    </source>
</evidence>
<evidence type="ECO:0000256" key="12">
    <source>
        <dbReference type="ARBA" id="ARBA00023136"/>
    </source>
</evidence>
<evidence type="ECO:0000259" key="14">
    <source>
        <dbReference type="Pfam" id="PF02163"/>
    </source>
</evidence>
<comment type="caution">
    <text evidence="15">The sequence shown here is derived from an EMBL/GenBank/DDBJ whole genome shotgun (WGS) entry which is preliminary data.</text>
</comment>
<feature type="domain" description="Peptidase M50" evidence="14">
    <location>
        <begin position="179"/>
        <end position="218"/>
    </location>
</feature>
<dbReference type="CDD" id="cd06158">
    <property type="entry name" value="S2P-M50_like_1"/>
    <property type="match status" value="1"/>
</dbReference>
<proteinExistence type="inferred from homology"/>
<keyword evidence="10 13" id="KW-1133">Transmembrane helix</keyword>
<dbReference type="Proteomes" id="UP000234857">
    <property type="component" value="Unassembled WGS sequence"/>
</dbReference>
<dbReference type="GO" id="GO:0046872">
    <property type="term" value="F:metal ion binding"/>
    <property type="evidence" value="ECO:0007669"/>
    <property type="project" value="UniProtKB-KW"/>
</dbReference>
<keyword evidence="6 13" id="KW-0812">Transmembrane</keyword>
<evidence type="ECO:0000256" key="1">
    <source>
        <dbReference type="ARBA" id="ARBA00001947"/>
    </source>
</evidence>
<dbReference type="GO" id="GO:0005886">
    <property type="term" value="C:plasma membrane"/>
    <property type="evidence" value="ECO:0007669"/>
    <property type="project" value="UniProtKB-SubCell"/>
</dbReference>
<evidence type="ECO:0000256" key="7">
    <source>
        <dbReference type="ARBA" id="ARBA00022723"/>
    </source>
</evidence>
<keyword evidence="11" id="KW-0482">Metalloprotease</keyword>
<dbReference type="InterPro" id="IPR008915">
    <property type="entry name" value="Peptidase_M50"/>
</dbReference>
<feature type="transmembrane region" description="Helical" evidence="13">
    <location>
        <begin position="21"/>
        <end position="39"/>
    </location>
</feature>
<evidence type="ECO:0000256" key="10">
    <source>
        <dbReference type="ARBA" id="ARBA00022989"/>
    </source>
</evidence>
<dbReference type="EMBL" id="PKTG01000129">
    <property type="protein sequence ID" value="PLX15813.1"/>
    <property type="molecule type" value="Genomic_DNA"/>
</dbReference>
<evidence type="ECO:0000256" key="5">
    <source>
        <dbReference type="ARBA" id="ARBA00022670"/>
    </source>
</evidence>
<name>A0A2N5ZAV7_MUIH1</name>
<evidence type="ECO:0000256" key="13">
    <source>
        <dbReference type="SAM" id="Phobius"/>
    </source>
</evidence>
<feature type="transmembrane region" description="Helical" evidence="13">
    <location>
        <begin position="182"/>
        <end position="201"/>
    </location>
</feature>
<comment type="cofactor">
    <cofactor evidence="1">
        <name>Zn(2+)</name>
        <dbReference type="ChEBI" id="CHEBI:29105"/>
    </cofactor>
</comment>
<evidence type="ECO:0000256" key="11">
    <source>
        <dbReference type="ARBA" id="ARBA00023049"/>
    </source>
</evidence>
<gene>
    <name evidence="15" type="ORF">C0601_12045</name>
</gene>